<dbReference type="Pfam" id="PF13149">
    <property type="entry name" value="Mfa_like_1"/>
    <property type="match status" value="1"/>
</dbReference>
<evidence type="ECO:0000313" key="2">
    <source>
        <dbReference type="EMBL" id="QIU96369.1"/>
    </source>
</evidence>
<dbReference type="CDD" id="cd13120">
    <property type="entry name" value="BF2867_like_N"/>
    <property type="match status" value="1"/>
</dbReference>
<keyword evidence="3" id="KW-1185">Reference proteome</keyword>
<dbReference type="Gene3D" id="2.60.40.2630">
    <property type="match status" value="1"/>
</dbReference>
<reference evidence="2 3" key="1">
    <citation type="submission" date="2020-03" db="EMBL/GenBank/DDBJ databases">
        <title>Genomic analysis of Bacteroides faecium CBA7301.</title>
        <authorList>
            <person name="Kim J."/>
            <person name="Roh S.W."/>
        </authorList>
    </citation>
    <scope>NUCLEOTIDE SEQUENCE [LARGE SCALE GENOMIC DNA]</scope>
    <source>
        <strain evidence="2 3">CBA7301</strain>
    </source>
</reference>
<feature type="signal peptide" evidence="1">
    <location>
        <begin position="1"/>
        <end position="20"/>
    </location>
</feature>
<keyword evidence="1" id="KW-0732">Signal</keyword>
<gene>
    <name evidence="2" type="ORF">BacF7301_20410</name>
</gene>
<dbReference type="CDD" id="cd13121">
    <property type="entry name" value="BF2867_like_C"/>
    <property type="match status" value="1"/>
</dbReference>
<evidence type="ECO:0000256" key="1">
    <source>
        <dbReference type="SAM" id="SignalP"/>
    </source>
</evidence>
<organism evidence="2 3">
    <name type="scientific">Bacteroides faecium</name>
    <dbReference type="NCBI Taxonomy" id="2715212"/>
    <lineage>
        <taxon>Bacteria</taxon>
        <taxon>Pseudomonadati</taxon>
        <taxon>Bacteroidota</taxon>
        <taxon>Bacteroidia</taxon>
        <taxon>Bacteroidales</taxon>
        <taxon>Bacteroidaceae</taxon>
        <taxon>Bacteroides</taxon>
    </lineage>
</organism>
<protein>
    <submittedName>
        <fullName evidence="2">Fimbrillin family protein</fullName>
    </submittedName>
</protein>
<dbReference type="RefSeq" id="WP_167965735.1">
    <property type="nucleotide sequence ID" value="NZ_CP050831.1"/>
</dbReference>
<dbReference type="Proteomes" id="UP000501780">
    <property type="component" value="Chromosome"/>
</dbReference>
<dbReference type="InterPro" id="IPR025049">
    <property type="entry name" value="Mfa-like_1"/>
</dbReference>
<dbReference type="AlphaFoldDB" id="A0A6H0KT48"/>
<dbReference type="InterPro" id="IPR042278">
    <property type="entry name" value="Mfa-like_1_N"/>
</dbReference>
<dbReference type="EMBL" id="CP050831">
    <property type="protein sequence ID" value="QIU96369.1"/>
    <property type="molecule type" value="Genomic_DNA"/>
</dbReference>
<evidence type="ECO:0000313" key="3">
    <source>
        <dbReference type="Proteomes" id="UP000501780"/>
    </source>
</evidence>
<sequence>MMNSRSYFLAAALVTLAACSNDNETDNSVESGLVPLEVSASINKAKTRVTNDSQWQKGDMISVNATSGELEYTAKNYKLVDGTSNFEPVDPIYDAIYYGAADGEFSAYYPCIAYQYLTDYKTISGDIISQETEQKKMSNKRIDFMYAKATGTKNSPAVNFKFDHKMSKLVIRLKAGVGFQDAWAFTSWYDLIFSSKSPNLHSKVTFDPKEGTITPRNAVNSLAFLYQPTNGIPRISGEDVTIDGTKYGQFTYILCPEEQVPGGLEFALHYVTKDITYTTTLFTDKSETEMVTEAGKEYVYTVTVNKTGLEVTNATIKPWIPAELPNDGNVDASL</sequence>
<feature type="chain" id="PRO_5026357565" evidence="1">
    <location>
        <begin position="21"/>
        <end position="334"/>
    </location>
</feature>
<dbReference type="KEGG" id="bfc:BacF7301_20410"/>
<name>A0A6H0KT48_9BACE</name>
<dbReference type="Gene3D" id="2.60.40.2620">
    <property type="entry name" value="Fimbrillin-like"/>
    <property type="match status" value="1"/>
</dbReference>
<accession>A0A6H0KT48</accession>
<proteinExistence type="predicted"/>
<dbReference type="PROSITE" id="PS51257">
    <property type="entry name" value="PROKAR_LIPOPROTEIN"/>
    <property type="match status" value="1"/>
</dbReference>